<accession>J9EK36</accession>
<name>J9EK36_WUCBA</name>
<gene>
    <name evidence="1" type="ORF">WUBG_13370</name>
</gene>
<protein>
    <submittedName>
        <fullName evidence="1">Uncharacterized protein</fullName>
    </submittedName>
</protein>
<feature type="non-terminal residue" evidence="1">
    <location>
        <position position="1"/>
    </location>
</feature>
<dbReference type="Proteomes" id="UP000004810">
    <property type="component" value="Unassembled WGS sequence"/>
</dbReference>
<comment type="caution">
    <text evidence="1">The sequence shown here is derived from an EMBL/GenBank/DDBJ whole genome shotgun (WGS) entry which is preliminary data.</text>
</comment>
<proteinExistence type="predicted"/>
<dbReference type="AlphaFoldDB" id="J9EK36"/>
<sequence>LCVIDHSSINHNHQHLKPVEDGKASISDNGVMTDTLSVVPADSSNSRRSSETR</sequence>
<evidence type="ECO:0000313" key="1">
    <source>
        <dbReference type="EMBL" id="EJW75724.1"/>
    </source>
</evidence>
<dbReference type="EMBL" id="ADBV01010146">
    <property type="protein sequence ID" value="EJW75724.1"/>
    <property type="molecule type" value="Genomic_DNA"/>
</dbReference>
<reference evidence="2" key="1">
    <citation type="submission" date="2012-08" db="EMBL/GenBank/DDBJ databases">
        <title>The Genome Sequence of Wuchereria bancrofti.</title>
        <authorList>
            <person name="Nutman T.B."/>
            <person name="Fink D.L."/>
            <person name="Russ C."/>
            <person name="Young S."/>
            <person name="Zeng Q."/>
            <person name="Koehrsen M."/>
            <person name="Alvarado L."/>
            <person name="Berlin A."/>
            <person name="Chapman S.B."/>
            <person name="Chen Z."/>
            <person name="Freedman E."/>
            <person name="Gellesch M."/>
            <person name="Goldberg J."/>
            <person name="Griggs A."/>
            <person name="Gujja S."/>
            <person name="Heilman E.R."/>
            <person name="Heiman D."/>
            <person name="Hepburn T."/>
            <person name="Howarth C."/>
            <person name="Jen D."/>
            <person name="Larson L."/>
            <person name="Lewis B."/>
            <person name="Mehta T."/>
            <person name="Park D."/>
            <person name="Pearson M."/>
            <person name="Roberts A."/>
            <person name="Saif S."/>
            <person name="Shea T."/>
            <person name="Shenoy N."/>
            <person name="Sisk P."/>
            <person name="Stolte C."/>
            <person name="Sykes S."/>
            <person name="Walk T."/>
            <person name="White J."/>
            <person name="Yandava C."/>
            <person name="Haas B."/>
            <person name="Henn M.R."/>
            <person name="Nusbaum C."/>
            <person name="Birren B."/>
        </authorList>
    </citation>
    <scope>NUCLEOTIDE SEQUENCE [LARGE SCALE GENOMIC DNA]</scope>
    <source>
        <strain evidence="2">NA</strain>
    </source>
</reference>
<evidence type="ECO:0000313" key="2">
    <source>
        <dbReference type="Proteomes" id="UP000004810"/>
    </source>
</evidence>
<organism evidence="1 2">
    <name type="scientific">Wuchereria bancrofti</name>
    <dbReference type="NCBI Taxonomy" id="6293"/>
    <lineage>
        <taxon>Eukaryota</taxon>
        <taxon>Metazoa</taxon>
        <taxon>Ecdysozoa</taxon>
        <taxon>Nematoda</taxon>
        <taxon>Chromadorea</taxon>
        <taxon>Rhabditida</taxon>
        <taxon>Spirurina</taxon>
        <taxon>Spiruromorpha</taxon>
        <taxon>Filarioidea</taxon>
        <taxon>Onchocercidae</taxon>
        <taxon>Wuchereria</taxon>
    </lineage>
</organism>